<name>A0A5A8CN59_CAFRO</name>
<feature type="region of interest" description="Disordered" evidence="1">
    <location>
        <begin position="545"/>
        <end position="579"/>
    </location>
</feature>
<organism evidence="3 4">
    <name type="scientific">Cafeteria roenbergensis</name>
    <name type="common">Marine flagellate</name>
    <dbReference type="NCBI Taxonomy" id="33653"/>
    <lineage>
        <taxon>Eukaryota</taxon>
        <taxon>Sar</taxon>
        <taxon>Stramenopiles</taxon>
        <taxon>Bigyra</taxon>
        <taxon>Opalozoa</taxon>
        <taxon>Bicosoecida</taxon>
        <taxon>Cafeteriaceae</taxon>
        <taxon>Cafeteria</taxon>
    </lineage>
</organism>
<feature type="compositionally biased region" description="Low complexity" evidence="1">
    <location>
        <begin position="1448"/>
        <end position="1461"/>
    </location>
</feature>
<gene>
    <name evidence="3" type="ORF">FNF29_02403</name>
</gene>
<keyword evidence="4" id="KW-1185">Reference proteome</keyword>
<comment type="caution">
    <text evidence="3">The sequence shown here is derived from an EMBL/GenBank/DDBJ whole genome shotgun (WGS) entry which is preliminary data.</text>
</comment>
<feature type="compositionally biased region" description="Pro residues" evidence="1">
    <location>
        <begin position="563"/>
        <end position="573"/>
    </location>
</feature>
<feature type="region of interest" description="Disordered" evidence="1">
    <location>
        <begin position="1"/>
        <end position="32"/>
    </location>
</feature>
<feature type="region of interest" description="Disordered" evidence="1">
    <location>
        <begin position="207"/>
        <end position="231"/>
    </location>
</feature>
<evidence type="ECO:0000313" key="3">
    <source>
        <dbReference type="EMBL" id="KAA0154526.1"/>
    </source>
</evidence>
<dbReference type="EMBL" id="VLTN01000011">
    <property type="protein sequence ID" value="KAA0154526.1"/>
    <property type="molecule type" value="Genomic_DNA"/>
</dbReference>
<feature type="compositionally biased region" description="Basic and acidic residues" evidence="1">
    <location>
        <begin position="1321"/>
        <end position="1343"/>
    </location>
</feature>
<protein>
    <submittedName>
        <fullName evidence="3">Uncharacterized protein</fullName>
    </submittedName>
</protein>
<feature type="compositionally biased region" description="Polar residues" evidence="1">
    <location>
        <begin position="1484"/>
        <end position="1493"/>
    </location>
</feature>
<keyword evidence="2" id="KW-0812">Transmembrane</keyword>
<sequence>MHYSRLPSGADSPMETSHLPSASPLPSGETSKPAIVTLSRENRRALSVFMWSALLVVGSTVLLVILQAYDVGEITYPVLSYYAGYLQSGGGERKAFFGQATGPVPVPGLEAQCGSSSGIGPGSESYPAPPAGLLRRAAASRVISGLAVDDGDSVYSVTATSLTLLPGGESAAADSLGTELFLTRHGDEEESSLLAQVQLVRARPADDSAAADLRQTGRAGRAGMPFADSSRGEAAAASREPFLALAQLGMEASSKAPLVAIRGSVLSAPTGGAASSAAPPSEAVSMLALLSADHDTGALRCVDSIDFVAAQRSASKAVPAAECVGPSSEDPGPMNDVADPEDPTWFRPVAMAVGGCVHPGSALNTTCPAAEPISRRASDLCAGQAAARDQSLPFSWVDAYVGGPRDNQMEIVRVRIVVRRSSCDARWTAVRLLQDWVVPHAAPAVPLFWPLPVAAASTVALFANASMLFASYPLLDPIGTDGAAAPAVHGHRPVPMQIIGLNTTGRLAWQLTTTLPNVTGLASNLAVDEGGSLWVVATSTVHGSANATGRDRLGTGTSHWPALHPPPRRPPPACNSSSSGAACRAHLAEAEAGGSRGGLPYETLYSLVSISPADGTLRRMDSVRQLQAKRRTPTLMGPLMQLAVSANFVTFCEQLWVGFANMTEVHGMWEQSQRLPLTAGIGWGAFSLDDGSGIGSEGKAGSGRQLACVGDMIATDKAIFATVAESAEGPWLADDAQRGGAVQLDAGWSLPSVEAERPAGSSPGPAGVQGAVLNLFAMASVTARGRVVWSSKSAASTDLLPAELGTLQFPGPWEPRADGSTMSSPAPLGPGDETWAFFGTSARVSSALGTGRRLVSQRDSPMFVHTPAVPWTNESVDTAETVQRCSSLLPPSLVEGYTFLTVGMLLSMMARCLRGWCWATVFRVHAQGAGGALPDDTSLRLVKFAPHKCMCLDCRLGQLEKHCRVRCCAVRCRQPCGLDPFVMHPHDLARHFDVLNIRTENLPPGSLRYRQGLAIVEPSLFKGHLVTRSGAKVHVRPRPTCRASCTPREVLAVQAGSGELFRAVRTAGFNACCIDCRFALDRSAMTPSRGPRTDATQWQLITMFHATLVAVILVWTTSQAAAGTAAFQAELASPATFFFEYLVNAPANPSAGCQNALEAACFCSTTHSLMRAEAPSPHGGSGQLNTAGFPMHPYEAMARLGAVRGRCPCASSNACTKACDVMLADTGNCAAQAFPYVCQCASAPGKDAPTDCSATGMEVMTTNQLPSDAPLQRGLVACSNWYSGTSALLVAASATVCLVVVGLLAAQLDTTMNGPAGKRAAHSEGKLVEPESDRSEGAGRDAAGRPAHSTSGSFGGLSGEEAHSSGRPGRKFRPRVRSSSSDSLGLRGGHRPSNSGAKWGGVRDEVIVHGGRRGASPAEQEVWDRTAGVVELGTRAPADEEDEREVARAGSSAPAASVGVAGERRRHGSHSSDSRRAAAAAASQTVRAEQTGWSHKWDTSVHGTVQSSDRSSGESSDAGVARELAEARRLEGREPAFVAARRLELQSSLLLNLPQITLKTRLARLAQRQQSSTTIDVFDHRDVEALEQHDTDDAEAGGTAATAKMEGSTLAGITLRDEEDAMVKAVARDEGSFTRFAVATVVLLSGSSLLAAAAVQLYQALAVGRHCTQEGNLADTPVATSVEASQSALLKFIPACSFSSEWRDRDPEGRVTRLGTVGFYAVAIALIVLLLDPLTMVLQLCCRLRNAWLLHPRRLAVLLSRREPMGECAFCLRVLGLPVSLLGSAVRLLLLPVTLLCCPGSRSTVGASGLPKAMWGGDVVLCCSPQWACAAWCYVPQHPCICGCGCCTAICCFEPGKRLRNRKMPAEARRRLVARKLAKQLATSTVV</sequence>
<feature type="region of interest" description="Disordered" evidence="1">
    <location>
        <begin position="1312"/>
        <end position="1402"/>
    </location>
</feature>
<keyword evidence="2" id="KW-1133">Transmembrane helix</keyword>
<evidence type="ECO:0000256" key="1">
    <source>
        <dbReference type="SAM" id="MobiDB-lite"/>
    </source>
</evidence>
<feature type="transmembrane region" description="Helical" evidence="2">
    <location>
        <begin position="1636"/>
        <end position="1658"/>
    </location>
</feature>
<evidence type="ECO:0000256" key="2">
    <source>
        <dbReference type="SAM" id="Phobius"/>
    </source>
</evidence>
<feature type="region of interest" description="Disordered" evidence="1">
    <location>
        <begin position="1434"/>
        <end position="1520"/>
    </location>
</feature>
<feature type="transmembrane region" description="Helical" evidence="2">
    <location>
        <begin position="48"/>
        <end position="69"/>
    </location>
</feature>
<accession>A0A5A8CN59</accession>
<reference evidence="3 4" key="1">
    <citation type="submission" date="2019-07" db="EMBL/GenBank/DDBJ databases">
        <title>Genomes of Cafeteria roenbergensis.</title>
        <authorList>
            <person name="Fischer M.G."/>
            <person name="Hackl T."/>
            <person name="Roman M."/>
        </authorList>
    </citation>
    <scope>NUCLEOTIDE SEQUENCE [LARGE SCALE GENOMIC DNA]</scope>
    <source>
        <strain evidence="3 4">BVI</strain>
    </source>
</reference>
<feature type="compositionally biased region" description="Low complexity" evidence="1">
    <location>
        <begin position="1507"/>
        <end position="1520"/>
    </location>
</feature>
<keyword evidence="2" id="KW-0472">Membrane</keyword>
<feature type="transmembrane region" description="Helical" evidence="2">
    <location>
        <begin position="1717"/>
        <end position="1738"/>
    </location>
</feature>
<evidence type="ECO:0000313" key="4">
    <source>
        <dbReference type="Proteomes" id="UP000323011"/>
    </source>
</evidence>
<dbReference type="Proteomes" id="UP000323011">
    <property type="component" value="Unassembled WGS sequence"/>
</dbReference>
<proteinExistence type="predicted"/>